<dbReference type="GO" id="GO:0006355">
    <property type="term" value="P:regulation of DNA-templated transcription"/>
    <property type="evidence" value="ECO:0007669"/>
    <property type="project" value="InterPro"/>
</dbReference>
<gene>
    <name evidence="1" type="ORF">SAMN05421644_10493</name>
</gene>
<organism evidence="1 2">
    <name type="scientific">Allochromatium warmingii</name>
    <name type="common">Chromatium warmingii</name>
    <dbReference type="NCBI Taxonomy" id="61595"/>
    <lineage>
        <taxon>Bacteria</taxon>
        <taxon>Pseudomonadati</taxon>
        <taxon>Pseudomonadota</taxon>
        <taxon>Gammaproteobacteria</taxon>
        <taxon>Chromatiales</taxon>
        <taxon>Chromatiaceae</taxon>
        <taxon>Allochromatium</taxon>
    </lineage>
</organism>
<name>A0A1H3C1D7_ALLWA</name>
<dbReference type="OrthoDB" id="5297106at2"/>
<dbReference type="STRING" id="61595.SAMN05421644_10493"/>
<dbReference type="EMBL" id="FNOW01000004">
    <property type="protein sequence ID" value="SDX47992.1"/>
    <property type="molecule type" value="Genomic_DNA"/>
</dbReference>
<evidence type="ECO:0000313" key="1">
    <source>
        <dbReference type="EMBL" id="SDX47992.1"/>
    </source>
</evidence>
<dbReference type="InterPro" id="IPR008651">
    <property type="entry name" value="Uncharacterised_HicB"/>
</dbReference>
<sequence>MNAMTYRGYAARIAYDAEDRIFVGRLAGIKDIVVFHGTTVDELETAFHETVDHYLEVCERTGRPAQKPYSGRLLLRLDPETHAAMAVAAELAGVSLNQWAASTLREAVQH</sequence>
<dbReference type="RefSeq" id="WP_091332043.1">
    <property type="nucleotide sequence ID" value="NZ_FNOW01000004.1"/>
</dbReference>
<evidence type="ECO:0000313" key="2">
    <source>
        <dbReference type="Proteomes" id="UP000198672"/>
    </source>
</evidence>
<reference evidence="2" key="1">
    <citation type="submission" date="2016-10" db="EMBL/GenBank/DDBJ databases">
        <authorList>
            <person name="Varghese N."/>
            <person name="Submissions S."/>
        </authorList>
    </citation>
    <scope>NUCLEOTIDE SEQUENCE [LARGE SCALE GENOMIC DNA]</scope>
    <source>
        <strain evidence="2">DSM 173</strain>
    </source>
</reference>
<dbReference type="InterPro" id="IPR010985">
    <property type="entry name" value="Ribbon_hlx_hlx"/>
</dbReference>
<dbReference type="Proteomes" id="UP000198672">
    <property type="component" value="Unassembled WGS sequence"/>
</dbReference>
<keyword evidence="2" id="KW-1185">Reference proteome</keyword>
<dbReference type="SUPFAM" id="SSF143100">
    <property type="entry name" value="TTHA1013/TTHA0281-like"/>
    <property type="match status" value="1"/>
</dbReference>
<dbReference type="SUPFAM" id="SSF47598">
    <property type="entry name" value="Ribbon-helix-helix"/>
    <property type="match status" value="1"/>
</dbReference>
<protein>
    <submittedName>
        <fullName evidence="1">Predicted nuclease of the RNAse H fold, HicB family</fullName>
    </submittedName>
</protein>
<dbReference type="InterPro" id="IPR035069">
    <property type="entry name" value="TTHA1013/TTHA0281-like"/>
</dbReference>
<proteinExistence type="predicted"/>
<accession>A0A1H3C1D7</accession>
<dbReference type="AlphaFoldDB" id="A0A1H3C1D7"/>
<dbReference type="Pfam" id="PF05534">
    <property type="entry name" value="HicB"/>
    <property type="match status" value="1"/>
</dbReference>